<comment type="caution">
    <text evidence="1">The sequence shown here is derived from an EMBL/GenBank/DDBJ whole genome shotgun (WGS) entry which is preliminary data.</text>
</comment>
<name>A0A9N9CMW1_9GLOM</name>
<dbReference type="AlphaFoldDB" id="A0A9N9CMW1"/>
<dbReference type="EMBL" id="CAJVPI010001321">
    <property type="protein sequence ID" value="CAG8606917.1"/>
    <property type="molecule type" value="Genomic_DNA"/>
</dbReference>
<accession>A0A9N9CMW1</accession>
<protein>
    <submittedName>
        <fullName evidence="1">6726_t:CDS:1</fullName>
    </submittedName>
</protein>
<reference evidence="1" key="1">
    <citation type="submission" date="2021-06" db="EMBL/GenBank/DDBJ databases">
        <authorList>
            <person name="Kallberg Y."/>
            <person name="Tangrot J."/>
            <person name="Rosling A."/>
        </authorList>
    </citation>
    <scope>NUCLEOTIDE SEQUENCE</scope>
    <source>
        <strain evidence="1">BR232B</strain>
    </source>
</reference>
<dbReference type="Proteomes" id="UP000789739">
    <property type="component" value="Unassembled WGS sequence"/>
</dbReference>
<keyword evidence="2" id="KW-1185">Reference proteome</keyword>
<evidence type="ECO:0000313" key="1">
    <source>
        <dbReference type="EMBL" id="CAG8606917.1"/>
    </source>
</evidence>
<evidence type="ECO:0000313" key="2">
    <source>
        <dbReference type="Proteomes" id="UP000789739"/>
    </source>
</evidence>
<sequence>MFNDKFIALTHKLINEIIIREQKTIKNCGNVVNVVVATKVTSNVMETLRRESELSRRHIPVSNSDRYSYENCGNTVNVIVDPDHQLVVTDLLHHSNFSHFFNE</sequence>
<proteinExistence type="predicted"/>
<gene>
    <name evidence="1" type="ORF">PBRASI_LOCUS7952</name>
</gene>
<organism evidence="1 2">
    <name type="scientific">Paraglomus brasilianum</name>
    <dbReference type="NCBI Taxonomy" id="144538"/>
    <lineage>
        <taxon>Eukaryota</taxon>
        <taxon>Fungi</taxon>
        <taxon>Fungi incertae sedis</taxon>
        <taxon>Mucoromycota</taxon>
        <taxon>Glomeromycotina</taxon>
        <taxon>Glomeromycetes</taxon>
        <taxon>Paraglomerales</taxon>
        <taxon>Paraglomeraceae</taxon>
        <taxon>Paraglomus</taxon>
    </lineage>
</organism>